<dbReference type="Proteomes" id="UP000789759">
    <property type="component" value="Unassembled WGS sequence"/>
</dbReference>
<name>A0A9N9JN31_9GLOM</name>
<dbReference type="AlphaFoldDB" id="A0A9N9JN31"/>
<gene>
    <name evidence="1" type="ORF">CPELLU_LOCUS16847</name>
</gene>
<sequence>LLLTISQNLSSVISMTLYDSSSMASHYSSEAKRKTKNKHVQNILEEDHWILRRHLNELEMHLAKEYEGESLDDEIRSKYLEIAIQRQLSNKKTKLSYNVKNKTEDELVALIQRSYLFDAEDENNISEDYEDENNGESDDDLKISNHQIVVLVINNIVDLHHQAFNQVEDLYVSNEDNVNSDVAMNKDHKFNLEELVQDLE</sequence>
<comment type="caution">
    <text evidence="1">The sequence shown here is derived from an EMBL/GenBank/DDBJ whole genome shotgun (WGS) entry which is preliminary data.</text>
</comment>
<proteinExistence type="predicted"/>
<dbReference type="EMBL" id="CAJVQA010026239">
    <property type="protein sequence ID" value="CAG8788440.1"/>
    <property type="molecule type" value="Genomic_DNA"/>
</dbReference>
<feature type="non-terminal residue" evidence="1">
    <location>
        <position position="200"/>
    </location>
</feature>
<reference evidence="1" key="1">
    <citation type="submission" date="2021-06" db="EMBL/GenBank/DDBJ databases">
        <authorList>
            <person name="Kallberg Y."/>
            <person name="Tangrot J."/>
            <person name="Rosling A."/>
        </authorList>
    </citation>
    <scope>NUCLEOTIDE SEQUENCE</scope>
    <source>
        <strain evidence="1">FL966</strain>
    </source>
</reference>
<accession>A0A9N9JN31</accession>
<organism evidence="1 2">
    <name type="scientific">Cetraspora pellucida</name>
    <dbReference type="NCBI Taxonomy" id="1433469"/>
    <lineage>
        <taxon>Eukaryota</taxon>
        <taxon>Fungi</taxon>
        <taxon>Fungi incertae sedis</taxon>
        <taxon>Mucoromycota</taxon>
        <taxon>Glomeromycotina</taxon>
        <taxon>Glomeromycetes</taxon>
        <taxon>Diversisporales</taxon>
        <taxon>Gigasporaceae</taxon>
        <taxon>Cetraspora</taxon>
    </lineage>
</organism>
<keyword evidence="2" id="KW-1185">Reference proteome</keyword>
<evidence type="ECO:0000313" key="2">
    <source>
        <dbReference type="Proteomes" id="UP000789759"/>
    </source>
</evidence>
<evidence type="ECO:0000313" key="1">
    <source>
        <dbReference type="EMBL" id="CAG8788440.1"/>
    </source>
</evidence>
<protein>
    <submittedName>
        <fullName evidence="1">21387_t:CDS:1</fullName>
    </submittedName>
</protein>
<dbReference type="OrthoDB" id="2416567at2759"/>